<feature type="transmembrane region" description="Helical" evidence="1">
    <location>
        <begin position="33"/>
        <end position="56"/>
    </location>
</feature>
<accession>A0A1K0IJ10</accession>
<dbReference type="RefSeq" id="WP_340526896.1">
    <property type="nucleotide sequence ID" value="NZ_FMSH01000308.1"/>
</dbReference>
<keyword evidence="1" id="KW-1133">Transmembrane helix</keyword>
<evidence type="ECO:0000256" key="1">
    <source>
        <dbReference type="SAM" id="Phobius"/>
    </source>
</evidence>
<proteinExistence type="predicted"/>
<dbReference type="AlphaFoldDB" id="A0A1K0IJ10"/>
<gene>
    <name evidence="2" type="ORF">CNECB9_3760024</name>
</gene>
<evidence type="ECO:0000313" key="2">
    <source>
        <dbReference type="EMBL" id="SCU77403.1"/>
    </source>
</evidence>
<name>A0A1K0IJ10_CUPNE</name>
<keyword evidence="1" id="KW-0812">Transmembrane</keyword>
<keyword evidence="1" id="KW-0472">Membrane</keyword>
<sequence>MSTIDRFSAFALSAVGIIFALAFAFSMTTEDAWLLAFQLVVCILLTALLFVGWLLATSYAMQRDGSLLRPMPEADSTITIAS</sequence>
<feature type="transmembrane region" description="Helical" evidence="1">
    <location>
        <begin position="7"/>
        <end position="27"/>
    </location>
</feature>
<organism evidence="2">
    <name type="scientific">Cupriavidus necator</name>
    <name type="common">Alcaligenes eutrophus</name>
    <name type="synonym">Ralstonia eutropha</name>
    <dbReference type="NCBI Taxonomy" id="106590"/>
    <lineage>
        <taxon>Bacteria</taxon>
        <taxon>Pseudomonadati</taxon>
        <taxon>Pseudomonadota</taxon>
        <taxon>Betaproteobacteria</taxon>
        <taxon>Burkholderiales</taxon>
        <taxon>Burkholderiaceae</taxon>
        <taxon>Cupriavidus</taxon>
    </lineage>
</organism>
<reference evidence="2" key="1">
    <citation type="submission" date="2016-09" db="EMBL/GenBank/DDBJ databases">
        <authorList>
            <person name="Capua I."/>
            <person name="De Benedictis P."/>
            <person name="Joannis T."/>
            <person name="Lombin L.H."/>
            <person name="Cattoli G."/>
        </authorList>
    </citation>
    <scope>NUCLEOTIDE SEQUENCE</scope>
    <source>
        <strain evidence="2">B9</strain>
    </source>
</reference>
<protein>
    <submittedName>
        <fullName evidence="2">Uncharacterized protein</fullName>
    </submittedName>
</protein>
<dbReference type="EMBL" id="FMSH01000308">
    <property type="protein sequence ID" value="SCU77403.1"/>
    <property type="molecule type" value="Genomic_DNA"/>
</dbReference>